<accession>A0A2C5ZE78</accession>
<protein>
    <submittedName>
        <fullName evidence="1">Uncharacterized protein</fullName>
    </submittedName>
</protein>
<dbReference type="OrthoDB" id="5272418at2759"/>
<dbReference type="AlphaFoldDB" id="A0A2C5ZE78"/>
<dbReference type="Proteomes" id="UP000226431">
    <property type="component" value="Unassembled WGS sequence"/>
</dbReference>
<keyword evidence="2" id="KW-1185">Reference proteome</keyword>
<reference evidence="1 2" key="1">
    <citation type="submission" date="2017-06" db="EMBL/GenBank/DDBJ databases">
        <title>Ant-infecting Ophiocordyceps genomes reveal a high diversity of potential behavioral manipulation genes and a possible major role for enterotoxins.</title>
        <authorList>
            <person name="De Bekker C."/>
            <person name="Evans H.C."/>
            <person name="Brachmann A."/>
            <person name="Hughes D.P."/>
        </authorList>
    </citation>
    <scope>NUCLEOTIDE SEQUENCE [LARGE SCALE GENOMIC DNA]</scope>
    <source>
        <strain evidence="1 2">Map16</strain>
    </source>
</reference>
<organism evidence="1 2">
    <name type="scientific">Ophiocordyceps camponoti-rufipedis</name>
    <dbReference type="NCBI Taxonomy" id="2004952"/>
    <lineage>
        <taxon>Eukaryota</taxon>
        <taxon>Fungi</taxon>
        <taxon>Dikarya</taxon>
        <taxon>Ascomycota</taxon>
        <taxon>Pezizomycotina</taxon>
        <taxon>Sordariomycetes</taxon>
        <taxon>Hypocreomycetidae</taxon>
        <taxon>Hypocreales</taxon>
        <taxon>Ophiocordycipitaceae</taxon>
        <taxon>Ophiocordyceps</taxon>
    </lineage>
</organism>
<gene>
    <name evidence="1" type="ORF">CDD80_7393</name>
</gene>
<evidence type="ECO:0000313" key="2">
    <source>
        <dbReference type="Proteomes" id="UP000226431"/>
    </source>
</evidence>
<comment type="caution">
    <text evidence="1">The sequence shown here is derived from an EMBL/GenBank/DDBJ whole genome shotgun (WGS) entry which is preliminary data.</text>
</comment>
<dbReference type="EMBL" id="NJES01000092">
    <property type="protein sequence ID" value="PHH78100.1"/>
    <property type="molecule type" value="Genomic_DNA"/>
</dbReference>
<name>A0A2C5ZE78_9HYPO</name>
<sequence>MKDQGNATCRGKRPEKPGGVSCVRISCSWNTGIFFCLHYKATSDTIPCWEAGRLANGISIKCEDANSFTNNRLSGGRAYSSSLQNAFIAIGSDRC</sequence>
<proteinExistence type="predicted"/>
<evidence type="ECO:0000313" key="1">
    <source>
        <dbReference type="EMBL" id="PHH78100.1"/>
    </source>
</evidence>